<keyword evidence="2" id="KW-1185">Reference proteome</keyword>
<evidence type="ECO:0000313" key="2">
    <source>
        <dbReference type="Proteomes" id="UP000326671"/>
    </source>
</evidence>
<dbReference type="RefSeq" id="WP_150442497.1">
    <property type="nucleotide sequence ID" value="NZ_VYKL01000045.1"/>
</dbReference>
<proteinExistence type="predicted"/>
<sequence>MFQSLHLIKPSFSNTKRIHDQALIFFLNTFPEKIEEMNYKAKKRARELLLNTSDFDLVRVLRLAFARNRNKLETQLKDYLSSSNLQEYEIEQLYTFDEKNQ</sequence>
<dbReference type="EMBL" id="VYKL01000045">
    <property type="protein sequence ID" value="KAA9014570.1"/>
    <property type="molecule type" value="Genomic_DNA"/>
</dbReference>
<reference evidence="1 2" key="1">
    <citation type="submission" date="2019-09" db="EMBL/GenBank/DDBJ databases">
        <title>Whole genome sequences of isolates from the Mars Exploration Rovers.</title>
        <authorList>
            <person name="Seuylemezian A."/>
            <person name="Vaishampayan P."/>
        </authorList>
    </citation>
    <scope>NUCLEOTIDE SEQUENCE [LARGE SCALE GENOMIC DNA]</scope>
    <source>
        <strain evidence="1 2">MER_TA_151</strain>
    </source>
</reference>
<accession>A0A5J5H281</accession>
<dbReference type="Proteomes" id="UP000326671">
    <property type="component" value="Unassembled WGS sequence"/>
</dbReference>
<name>A0A5J5H281_9BACI</name>
<protein>
    <submittedName>
        <fullName evidence="1">Uncharacterized protein</fullName>
    </submittedName>
</protein>
<gene>
    <name evidence="1" type="ORF">F4V44_23795</name>
</gene>
<evidence type="ECO:0000313" key="1">
    <source>
        <dbReference type="EMBL" id="KAA9014570.1"/>
    </source>
</evidence>
<organism evidence="1 2">
    <name type="scientific">Niallia endozanthoxylica</name>
    <dbReference type="NCBI Taxonomy" id="2036016"/>
    <lineage>
        <taxon>Bacteria</taxon>
        <taxon>Bacillati</taxon>
        <taxon>Bacillota</taxon>
        <taxon>Bacilli</taxon>
        <taxon>Bacillales</taxon>
        <taxon>Bacillaceae</taxon>
        <taxon>Niallia</taxon>
    </lineage>
</organism>
<comment type="caution">
    <text evidence="1">The sequence shown here is derived from an EMBL/GenBank/DDBJ whole genome shotgun (WGS) entry which is preliminary data.</text>
</comment>
<dbReference type="AlphaFoldDB" id="A0A5J5H281"/>